<reference evidence="2" key="1">
    <citation type="submission" date="2024-10" db="EMBL/GenBank/DDBJ databases">
        <authorList>
            <person name="Lesea H.P."/>
            <person name="Kuehl J.V."/>
            <person name="Chandonia J.-M."/>
        </authorList>
    </citation>
    <scope>NUCLEOTIDE SEQUENCE</scope>
    <source>
        <strain evidence="2">FW102-FHT14D07</strain>
    </source>
</reference>
<proteinExistence type="predicted"/>
<dbReference type="EMBL" id="CP170721">
    <property type="protein sequence ID" value="XIA17087.1"/>
    <property type="molecule type" value="Genomic_DNA"/>
</dbReference>
<dbReference type="AlphaFoldDB" id="A0AB74UPD8"/>
<organism evidence="2">
    <name type="scientific">Rhodanobacter sp. FW102-FHT14D07</name>
    <dbReference type="NCBI Taxonomy" id="3351462"/>
    <lineage>
        <taxon>Bacteria</taxon>
        <taxon>Pseudomonadati</taxon>
        <taxon>Pseudomonadota</taxon>
        <taxon>Gammaproteobacteria</taxon>
        <taxon>Lysobacterales</taxon>
        <taxon>Rhodanobacteraceae</taxon>
        <taxon>Rhodanobacter</taxon>
    </lineage>
</organism>
<evidence type="ECO:0000313" key="2">
    <source>
        <dbReference type="EMBL" id="XIA17087.1"/>
    </source>
</evidence>
<sequence>MFLTYTQMDKAGTRRMHRFGLPLYAFTLFVCLVTSSRGAFWFFGAVTAVGLVYTFAYSKLYVHFMRHPELPGKKFIASLVLLEISIGLLLAAVAA</sequence>
<gene>
    <name evidence="2" type="ORF">ACFYG5_10965</name>
</gene>
<name>A0AB74UPD8_9GAMM</name>
<keyword evidence="1" id="KW-0472">Membrane</keyword>
<feature type="transmembrane region" description="Helical" evidence="1">
    <location>
        <begin position="74"/>
        <end position="94"/>
    </location>
</feature>
<dbReference type="RefSeq" id="WP_395117213.1">
    <property type="nucleotide sequence ID" value="NZ_CP170721.1"/>
</dbReference>
<keyword evidence="1" id="KW-0812">Transmembrane</keyword>
<evidence type="ECO:0008006" key="3">
    <source>
        <dbReference type="Google" id="ProtNLM"/>
    </source>
</evidence>
<protein>
    <recommendedName>
        <fullName evidence="3">Amino acid permease</fullName>
    </recommendedName>
</protein>
<feature type="transmembrane region" description="Helical" evidence="1">
    <location>
        <begin position="41"/>
        <end position="62"/>
    </location>
</feature>
<accession>A0AB74UPD8</accession>
<keyword evidence="1" id="KW-1133">Transmembrane helix</keyword>
<feature type="transmembrane region" description="Helical" evidence="1">
    <location>
        <begin position="16"/>
        <end position="35"/>
    </location>
</feature>
<evidence type="ECO:0000256" key="1">
    <source>
        <dbReference type="SAM" id="Phobius"/>
    </source>
</evidence>